<evidence type="ECO:0000313" key="2">
    <source>
        <dbReference type="EMBL" id="KAJ8613991.1"/>
    </source>
</evidence>
<evidence type="ECO:0000259" key="1">
    <source>
        <dbReference type="Pfam" id="PF08241"/>
    </source>
</evidence>
<dbReference type="PANTHER" id="PTHR43591:SF24">
    <property type="entry name" value="2-METHOXY-6-POLYPRENYL-1,4-BENZOQUINOL METHYLASE, MITOCHONDRIAL"/>
    <property type="match status" value="1"/>
</dbReference>
<organism evidence="2 3">
    <name type="scientific">Chrysophaeum taylorii</name>
    <dbReference type="NCBI Taxonomy" id="2483200"/>
    <lineage>
        <taxon>Eukaryota</taxon>
        <taxon>Sar</taxon>
        <taxon>Stramenopiles</taxon>
        <taxon>Ochrophyta</taxon>
        <taxon>Pelagophyceae</taxon>
        <taxon>Pelagomonadales</taxon>
        <taxon>Pelagomonadaceae</taxon>
        <taxon>Chrysophaeum</taxon>
    </lineage>
</organism>
<dbReference type="InterPro" id="IPR029063">
    <property type="entry name" value="SAM-dependent_MTases_sf"/>
</dbReference>
<evidence type="ECO:0000313" key="3">
    <source>
        <dbReference type="Proteomes" id="UP001230188"/>
    </source>
</evidence>
<dbReference type="GO" id="GO:0008757">
    <property type="term" value="F:S-adenosylmethionine-dependent methyltransferase activity"/>
    <property type="evidence" value="ECO:0007669"/>
    <property type="project" value="InterPro"/>
</dbReference>
<accession>A0AAD7UR21</accession>
<reference evidence="2" key="1">
    <citation type="submission" date="2023-01" db="EMBL/GenBank/DDBJ databases">
        <title>Metagenome sequencing of chrysophaentin producing Chrysophaeum taylorii.</title>
        <authorList>
            <person name="Davison J."/>
            <person name="Bewley C."/>
        </authorList>
    </citation>
    <scope>NUCLEOTIDE SEQUENCE</scope>
    <source>
        <strain evidence="2">NIES-1699</strain>
    </source>
</reference>
<dbReference type="Pfam" id="PF08241">
    <property type="entry name" value="Methyltransf_11"/>
    <property type="match status" value="1"/>
</dbReference>
<dbReference type="AlphaFoldDB" id="A0AAD7UR21"/>
<dbReference type="Proteomes" id="UP001230188">
    <property type="component" value="Unassembled WGS sequence"/>
</dbReference>
<sequence>MCFGAVSDAYFKSFRRHAPAWKALLEAVRTDESVRILDLASGPGESAKTMALAMPAAQITATDIEQAMVDKHAQYIGGLPNVESRVANAEDLSVFADGSFDAVTMCYGIMFVVDRPKTFAEIKRVLKPGGKLALTFWRESKISLLAREMLLELGRDDIQPFDSNKCGKEGMMDAELQAAGFEVVKNVDDAYDFGPYESIEDLYETAIVPFAFSLDGNPEKEELMAKAKFEFWKLAPIRYPNNTIPANKFRLTLASL</sequence>
<dbReference type="InterPro" id="IPR013216">
    <property type="entry name" value="Methyltransf_11"/>
</dbReference>
<gene>
    <name evidence="2" type="ORF">CTAYLR_005637</name>
</gene>
<dbReference type="Gene3D" id="3.40.50.150">
    <property type="entry name" value="Vaccinia Virus protein VP39"/>
    <property type="match status" value="1"/>
</dbReference>
<dbReference type="EMBL" id="JAQMWT010000014">
    <property type="protein sequence ID" value="KAJ8613991.1"/>
    <property type="molecule type" value="Genomic_DNA"/>
</dbReference>
<protein>
    <recommendedName>
        <fullName evidence="1">Methyltransferase type 11 domain-containing protein</fullName>
    </recommendedName>
</protein>
<dbReference type="CDD" id="cd02440">
    <property type="entry name" value="AdoMet_MTases"/>
    <property type="match status" value="1"/>
</dbReference>
<feature type="domain" description="Methyltransferase type 11" evidence="1">
    <location>
        <begin position="37"/>
        <end position="133"/>
    </location>
</feature>
<name>A0AAD7UR21_9STRA</name>
<dbReference type="SUPFAM" id="SSF53335">
    <property type="entry name" value="S-adenosyl-L-methionine-dependent methyltransferases"/>
    <property type="match status" value="1"/>
</dbReference>
<dbReference type="PANTHER" id="PTHR43591">
    <property type="entry name" value="METHYLTRANSFERASE"/>
    <property type="match status" value="1"/>
</dbReference>
<comment type="caution">
    <text evidence="2">The sequence shown here is derived from an EMBL/GenBank/DDBJ whole genome shotgun (WGS) entry which is preliminary data.</text>
</comment>
<proteinExistence type="predicted"/>
<keyword evidence="3" id="KW-1185">Reference proteome</keyword>